<reference evidence="8 9" key="1">
    <citation type="submission" date="2022-02" db="EMBL/GenBank/DDBJ databases">
        <authorList>
            <person name="Min J."/>
        </authorList>
    </citation>
    <scope>NUCLEOTIDE SEQUENCE [LARGE SCALE GENOMIC DNA]</scope>
    <source>
        <strain evidence="8 9">GR10-1</strain>
    </source>
</reference>
<evidence type="ECO:0000256" key="1">
    <source>
        <dbReference type="ARBA" id="ARBA00005054"/>
    </source>
</evidence>
<dbReference type="InterPro" id="IPR001555">
    <property type="entry name" value="GART_AS"/>
</dbReference>
<dbReference type="CDD" id="cd08645">
    <property type="entry name" value="FMT_core_GART"/>
    <property type="match status" value="1"/>
</dbReference>
<dbReference type="SUPFAM" id="SSF53328">
    <property type="entry name" value="Formyltransferase"/>
    <property type="match status" value="1"/>
</dbReference>
<dbReference type="InterPro" id="IPR036477">
    <property type="entry name" value="Formyl_transf_N_sf"/>
</dbReference>
<dbReference type="RefSeq" id="WP_240831787.1">
    <property type="nucleotide sequence ID" value="NZ_JAKWBL010000004.1"/>
</dbReference>
<dbReference type="PANTHER" id="PTHR43369:SF2">
    <property type="entry name" value="PHOSPHORIBOSYLGLYCINAMIDE FORMYLTRANSFERASE"/>
    <property type="match status" value="1"/>
</dbReference>
<gene>
    <name evidence="6" type="primary">purN</name>
    <name evidence="8" type="ORF">MKP09_18470</name>
</gene>
<dbReference type="Pfam" id="PF00551">
    <property type="entry name" value="Formyl_trans_N"/>
    <property type="match status" value="1"/>
</dbReference>
<accession>A0ABS9SN36</accession>
<evidence type="ECO:0000259" key="7">
    <source>
        <dbReference type="Pfam" id="PF00551"/>
    </source>
</evidence>
<organism evidence="8 9">
    <name type="scientific">Niabella ginsengisoli</name>
    <dbReference type="NCBI Taxonomy" id="522298"/>
    <lineage>
        <taxon>Bacteria</taxon>
        <taxon>Pseudomonadati</taxon>
        <taxon>Bacteroidota</taxon>
        <taxon>Chitinophagia</taxon>
        <taxon>Chitinophagales</taxon>
        <taxon>Chitinophagaceae</taxon>
        <taxon>Niabella</taxon>
    </lineage>
</organism>
<dbReference type="PROSITE" id="PS00373">
    <property type="entry name" value="GART"/>
    <property type="match status" value="1"/>
</dbReference>
<sequence length="191" mass="21509">MKTRLAIFASGAGSNAQKIIDHFKNSPLAEVALIGCNKPNAGVLNIATKENIDSFIIEREQYKKDGYTDFLHEKRIDFIILAGFLWKIPQPLIDAYPRKIINIHPALLPNYGGKGMYGSFVHEAVITNKEKQSGISIHYVDEHYDHGDIIFQATCDIVTGDTPDSLAQKIHQLEHEHFPRVIEEWLVGNSK</sequence>
<dbReference type="Proteomes" id="UP001202248">
    <property type="component" value="Unassembled WGS sequence"/>
</dbReference>
<feature type="active site" description="Proton donor" evidence="6">
    <location>
        <position position="104"/>
    </location>
</feature>
<evidence type="ECO:0000313" key="8">
    <source>
        <dbReference type="EMBL" id="MCH5599755.1"/>
    </source>
</evidence>
<dbReference type="InterPro" id="IPR004607">
    <property type="entry name" value="GART"/>
</dbReference>
<dbReference type="HAMAP" id="MF_01930">
    <property type="entry name" value="PurN"/>
    <property type="match status" value="1"/>
</dbReference>
<evidence type="ECO:0000256" key="6">
    <source>
        <dbReference type="HAMAP-Rule" id="MF_01930"/>
    </source>
</evidence>
<comment type="function">
    <text evidence="6">Catalyzes the transfer of a formyl group from 10-formyltetrahydrofolate to 5-phospho-ribosyl-glycinamide (GAR), producing 5-phospho-ribosyl-N-formylglycinamide (FGAR) and tetrahydrofolate.</text>
</comment>
<evidence type="ECO:0000256" key="3">
    <source>
        <dbReference type="ARBA" id="ARBA00022755"/>
    </source>
</evidence>
<dbReference type="Gene3D" id="3.40.50.170">
    <property type="entry name" value="Formyl transferase, N-terminal domain"/>
    <property type="match status" value="1"/>
</dbReference>
<comment type="caution">
    <text evidence="6">Lacks conserved residue(s) required for the propagation of feature annotation.</text>
</comment>
<protein>
    <recommendedName>
        <fullName evidence="6">Phosphoribosylglycinamide formyltransferase</fullName>
        <ecNumber evidence="6">2.1.2.2</ecNumber>
    </recommendedName>
    <alternativeName>
        <fullName evidence="6">5'-phosphoribosylglycinamide transformylase</fullName>
    </alternativeName>
    <alternativeName>
        <fullName evidence="6">GAR transformylase</fullName>
        <shortName evidence="6">GART</shortName>
    </alternativeName>
</protein>
<dbReference type="EC" id="2.1.2.2" evidence="6"/>
<dbReference type="PANTHER" id="PTHR43369">
    <property type="entry name" value="PHOSPHORIBOSYLGLYCINAMIDE FORMYLTRANSFERASE"/>
    <property type="match status" value="1"/>
</dbReference>
<keyword evidence="3 6" id="KW-0658">Purine biosynthesis</keyword>
<comment type="pathway">
    <text evidence="1 6">Purine metabolism; IMP biosynthesis via de novo pathway; N(2)-formyl-N(1)-(5-phospho-D-ribosyl)glycinamide from N(1)-(5-phospho-D-ribosyl)glycinamide (10-formyl THF route): step 1/1.</text>
</comment>
<name>A0ABS9SN36_9BACT</name>
<keyword evidence="2 6" id="KW-0808">Transferase</keyword>
<feature type="binding site" evidence="6">
    <location>
        <position position="59"/>
    </location>
    <ligand>
        <name>(6R)-10-formyltetrahydrofolate</name>
        <dbReference type="ChEBI" id="CHEBI:195366"/>
    </ligand>
</feature>
<comment type="caution">
    <text evidence="8">The sequence shown here is derived from an EMBL/GenBank/DDBJ whole genome shotgun (WGS) entry which is preliminary data.</text>
</comment>
<comment type="similarity">
    <text evidence="4 6">Belongs to the GART family.</text>
</comment>
<feature type="binding site" evidence="6">
    <location>
        <position position="102"/>
    </location>
    <ligand>
        <name>(6R)-10-formyltetrahydrofolate</name>
        <dbReference type="ChEBI" id="CHEBI:195366"/>
    </ligand>
</feature>
<proteinExistence type="inferred from homology"/>
<feature type="domain" description="Formyl transferase N-terminal" evidence="7">
    <location>
        <begin position="4"/>
        <end position="182"/>
    </location>
</feature>
<comment type="catalytic activity">
    <reaction evidence="5 6">
        <text>N(1)-(5-phospho-beta-D-ribosyl)glycinamide + (6R)-10-formyltetrahydrofolate = N(2)-formyl-N(1)-(5-phospho-beta-D-ribosyl)glycinamide + (6S)-5,6,7,8-tetrahydrofolate + H(+)</text>
        <dbReference type="Rhea" id="RHEA:15053"/>
        <dbReference type="ChEBI" id="CHEBI:15378"/>
        <dbReference type="ChEBI" id="CHEBI:57453"/>
        <dbReference type="ChEBI" id="CHEBI:143788"/>
        <dbReference type="ChEBI" id="CHEBI:147286"/>
        <dbReference type="ChEBI" id="CHEBI:195366"/>
        <dbReference type="EC" id="2.1.2.2"/>
    </reaction>
</comment>
<keyword evidence="9" id="KW-1185">Reference proteome</keyword>
<evidence type="ECO:0000313" key="9">
    <source>
        <dbReference type="Proteomes" id="UP001202248"/>
    </source>
</evidence>
<evidence type="ECO:0000256" key="4">
    <source>
        <dbReference type="ARBA" id="ARBA00038440"/>
    </source>
</evidence>
<dbReference type="EMBL" id="JAKWBL010000004">
    <property type="protein sequence ID" value="MCH5599755.1"/>
    <property type="molecule type" value="Genomic_DNA"/>
</dbReference>
<feature type="binding site" evidence="6">
    <location>
        <begin position="13"/>
        <end position="15"/>
    </location>
    <ligand>
        <name>N(1)-(5-phospho-beta-D-ribosyl)glycinamide</name>
        <dbReference type="ChEBI" id="CHEBI:143788"/>
    </ligand>
</feature>
<evidence type="ECO:0000256" key="5">
    <source>
        <dbReference type="ARBA" id="ARBA00047664"/>
    </source>
</evidence>
<evidence type="ECO:0000256" key="2">
    <source>
        <dbReference type="ARBA" id="ARBA00022679"/>
    </source>
</evidence>
<dbReference type="InterPro" id="IPR002376">
    <property type="entry name" value="Formyl_transf_N"/>
</dbReference>
<feature type="site" description="Raises pKa of active site His" evidence="6">
    <location>
        <position position="145"/>
    </location>
</feature>